<feature type="domain" description="VOC" evidence="2">
    <location>
        <begin position="8"/>
        <end position="131"/>
    </location>
</feature>
<comment type="caution">
    <text evidence="3">The sequence shown here is derived from an EMBL/GenBank/DDBJ whole genome shotgun (WGS) entry which is preliminary data.</text>
</comment>
<keyword evidence="4" id="KW-1185">Reference proteome</keyword>
<protein>
    <submittedName>
        <fullName evidence="3">VOC family protein</fullName>
    </submittedName>
</protein>
<accession>A0ABW9GQ62</accession>
<dbReference type="PROSITE" id="PS51819">
    <property type="entry name" value="VOC"/>
    <property type="match status" value="1"/>
</dbReference>
<dbReference type="InterPro" id="IPR051332">
    <property type="entry name" value="Fosfomycin_Res_Enzymes"/>
</dbReference>
<dbReference type="InterPro" id="IPR029068">
    <property type="entry name" value="Glyas_Bleomycin-R_OHBP_Dase"/>
</dbReference>
<sequence>MSLPLTQGVNHIGLTTMCLEESAHFFTSLLGWQEVRRRDDYPAIFVSDGSIMLTLWAAQTDEPTHFDRKRNVGLHHLAISVNSKAALFEIHDRLSVRDVNIEFAPSLIREGPAMHMMCYEPSGIRIEFYWAGE</sequence>
<dbReference type="Pfam" id="PF00903">
    <property type="entry name" value="Glyoxalase"/>
    <property type="match status" value="1"/>
</dbReference>
<evidence type="ECO:0000313" key="3">
    <source>
        <dbReference type="EMBL" id="MFM4893067.1"/>
    </source>
</evidence>
<proteinExistence type="predicted"/>
<evidence type="ECO:0000256" key="1">
    <source>
        <dbReference type="ARBA" id="ARBA00022723"/>
    </source>
</evidence>
<dbReference type="PANTHER" id="PTHR36113">
    <property type="entry name" value="LYASE, PUTATIVE-RELATED-RELATED"/>
    <property type="match status" value="1"/>
</dbReference>
<reference evidence="3 4" key="1">
    <citation type="submission" date="2024-09" db="EMBL/GenBank/DDBJ databases">
        <title>Aeromonas strains Genome sequencing and assembly.</title>
        <authorList>
            <person name="Hu X."/>
            <person name="Tang B."/>
        </authorList>
    </citation>
    <scope>NUCLEOTIDE SEQUENCE [LARGE SCALE GENOMIC DNA]</scope>
    <source>
        <strain evidence="3 4">NB23SCDHY001</strain>
    </source>
</reference>
<dbReference type="InterPro" id="IPR004360">
    <property type="entry name" value="Glyas_Fos-R_dOase_dom"/>
</dbReference>
<keyword evidence="1" id="KW-0479">Metal-binding</keyword>
<dbReference type="InterPro" id="IPR037523">
    <property type="entry name" value="VOC_core"/>
</dbReference>
<gene>
    <name evidence="3" type="ORF">ACEUDJ_09355</name>
</gene>
<dbReference type="SUPFAM" id="SSF54593">
    <property type="entry name" value="Glyoxalase/Bleomycin resistance protein/Dihydroxybiphenyl dioxygenase"/>
    <property type="match status" value="1"/>
</dbReference>
<dbReference type="EMBL" id="JBGXBU010000002">
    <property type="protein sequence ID" value="MFM4893067.1"/>
    <property type="molecule type" value="Genomic_DNA"/>
</dbReference>
<organism evidence="3 4">
    <name type="scientific">Aeromonas bivalvium</name>
    <dbReference type="NCBI Taxonomy" id="440079"/>
    <lineage>
        <taxon>Bacteria</taxon>
        <taxon>Pseudomonadati</taxon>
        <taxon>Pseudomonadota</taxon>
        <taxon>Gammaproteobacteria</taxon>
        <taxon>Aeromonadales</taxon>
        <taxon>Aeromonadaceae</taxon>
        <taxon>Aeromonas</taxon>
    </lineage>
</organism>
<dbReference type="GeneID" id="97220304"/>
<dbReference type="Gene3D" id="3.10.180.10">
    <property type="entry name" value="2,3-Dihydroxybiphenyl 1,2-Dioxygenase, domain 1"/>
    <property type="match status" value="1"/>
</dbReference>
<evidence type="ECO:0000259" key="2">
    <source>
        <dbReference type="PROSITE" id="PS51819"/>
    </source>
</evidence>
<dbReference type="Proteomes" id="UP001630969">
    <property type="component" value="Unassembled WGS sequence"/>
</dbReference>
<name>A0ABW9GQ62_9GAMM</name>
<dbReference type="RefSeq" id="WP_408774957.1">
    <property type="nucleotide sequence ID" value="NZ_JBGWZZ010000008.1"/>
</dbReference>
<dbReference type="PANTHER" id="PTHR36113:SF6">
    <property type="entry name" value="FOSFOMYCIN RESISTANCE PROTEIN FOSX"/>
    <property type="match status" value="1"/>
</dbReference>
<evidence type="ECO:0000313" key="4">
    <source>
        <dbReference type="Proteomes" id="UP001630969"/>
    </source>
</evidence>